<sequence>SLTVNFCHMISIPFMTSCQFCLNFLHEFMNLDNVLLLLFALAYPYGSFITNGDELQEDAGLWLCLKYGPGMRPSRRVFNLYGHVMEKFLQDKTNSSGNGFFVEQYERFLFSYKDVNNHIIVGDINIQILENKLDNSKLMTSGERFLLVLRGCPRKENPGFLLKHLPRVNFRIILILDDAHRPSV</sequence>
<organism evidence="1 2">
    <name type="scientific">Diploptera punctata</name>
    <name type="common">Pacific beetle cockroach</name>
    <dbReference type="NCBI Taxonomy" id="6984"/>
    <lineage>
        <taxon>Eukaryota</taxon>
        <taxon>Metazoa</taxon>
        <taxon>Ecdysozoa</taxon>
        <taxon>Arthropoda</taxon>
        <taxon>Hexapoda</taxon>
        <taxon>Insecta</taxon>
        <taxon>Pterygota</taxon>
        <taxon>Neoptera</taxon>
        <taxon>Polyneoptera</taxon>
        <taxon>Dictyoptera</taxon>
        <taxon>Blattodea</taxon>
        <taxon>Blaberoidea</taxon>
        <taxon>Blaberidae</taxon>
        <taxon>Diplopterinae</taxon>
        <taxon>Diploptera</taxon>
    </lineage>
</organism>
<evidence type="ECO:0000313" key="2">
    <source>
        <dbReference type="Proteomes" id="UP001233999"/>
    </source>
</evidence>
<reference evidence="1" key="2">
    <citation type="submission" date="2023-05" db="EMBL/GenBank/DDBJ databases">
        <authorList>
            <person name="Fouks B."/>
        </authorList>
    </citation>
    <scope>NUCLEOTIDE SEQUENCE</scope>
    <source>
        <strain evidence="1">Stay&amp;Tobe</strain>
        <tissue evidence="1">Testes</tissue>
    </source>
</reference>
<feature type="non-terminal residue" evidence="1">
    <location>
        <position position="184"/>
    </location>
</feature>
<protein>
    <submittedName>
        <fullName evidence="1">Uncharacterized protein</fullName>
    </submittedName>
</protein>
<reference evidence="1" key="1">
    <citation type="journal article" date="2023" name="IScience">
        <title>Live-bearing cockroach genome reveals convergent evolutionary mechanisms linked to viviparity in insects and beyond.</title>
        <authorList>
            <person name="Fouks B."/>
            <person name="Harrison M.C."/>
            <person name="Mikhailova A.A."/>
            <person name="Marchal E."/>
            <person name="English S."/>
            <person name="Carruthers M."/>
            <person name="Jennings E.C."/>
            <person name="Chiamaka E.L."/>
            <person name="Frigard R.A."/>
            <person name="Pippel M."/>
            <person name="Attardo G.M."/>
            <person name="Benoit J.B."/>
            <person name="Bornberg-Bauer E."/>
            <person name="Tobe S.S."/>
        </authorList>
    </citation>
    <scope>NUCLEOTIDE SEQUENCE</scope>
    <source>
        <strain evidence="1">Stay&amp;Tobe</strain>
    </source>
</reference>
<dbReference type="Proteomes" id="UP001233999">
    <property type="component" value="Unassembled WGS sequence"/>
</dbReference>
<gene>
    <name evidence="1" type="ORF">L9F63_011960</name>
</gene>
<name>A0AAD8AEU8_DIPPU</name>
<proteinExistence type="predicted"/>
<dbReference type="EMBL" id="JASPKZ010001948">
    <property type="protein sequence ID" value="KAJ9597017.1"/>
    <property type="molecule type" value="Genomic_DNA"/>
</dbReference>
<feature type="non-terminal residue" evidence="1">
    <location>
        <position position="1"/>
    </location>
</feature>
<comment type="caution">
    <text evidence="1">The sequence shown here is derived from an EMBL/GenBank/DDBJ whole genome shotgun (WGS) entry which is preliminary data.</text>
</comment>
<evidence type="ECO:0000313" key="1">
    <source>
        <dbReference type="EMBL" id="KAJ9597017.1"/>
    </source>
</evidence>
<accession>A0AAD8AEU8</accession>
<dbReference type="AlphaFoldDB" id="A0AAD8AEU8"/>
<keyword evidence="2" id="KW-1185">Reference proteome</keyword>